<dbReference type="InterPro" id="IPR012337">
    <property type="entry name" value="RNaseH-like_sf"/>
</dbReference>
<dbReference type="STRING" id="1071380.I2GZJ8"/>
<dbReference type="InterPro" id="IPR023211">
    <property type="entry name" value="DNA_pol_palm_dom_sf"/>
</dbReference>
<evidence type="ECO:0000256" key="9">
    <source>
        <dbReference type="ARBA" id="ARBA00022723"/>
    </source>
</evidence>
<dbReference type="InterPro" id="IPR036397">
    <property type="entry name" value="RNaseH_sf"/>
</dbReference>
<dbReference type="SUPFAM" id="SSF56672">
    <property type="entry name" value="DNA/RNA polymerases"/>
    <property type="match status" value="1"/>
</dbReference>
<dbReference type="PANTHER" id="PTHR10322:SF23">
    <property type="entry name" value="DNA POLYMERASE DELTA CATALYTIC SUBUNIT"/>
    <property type="match status" value="1"/>
</dbReference>
<dbReference type="GO" id="GO:0051539">
    <property type="term" value="F:4 iron, 4 sulfur cluster binding"/>
    <property type="evidence" value="ECO:0007669"/>
    <property type="project" value="UniProtKB-KW"/>
</dbReference>
<evidence type="ECO:0000256" key="12">
    <source>
        <dbReference type="ARBA" id="ARBA00022833"/>
    </source>
</evidence>
<evidence type="ECO:0000256" key="4">
    <source>
        <dbReference type="ARBA" id="ARBA00022485"/>
    </source>
</evidence>
<dbReference type="GO" id="GO:0043137">
    <property type="term" value="P:DNA replication, removal of RNA primer"/>
    <property type="evidence" value="ECO:0007669"/>
    <property type="project" value="EnsemblFungi"/>
</dbReference>
<evidence type="ECO:0000256" key="15">
    <source>
        <dbReference type="ARBA" id="ARBA00023004"/>
    </source>
</evidence>
<feature type="domain" description="DNA polymerase delta/zeta catalytic subunit N-terminal" evidence="26">
    <location>
        <begin position="184"/>
        <end position="231"/>
    </location>
</feature>
<dbReference type="GO" id="GO:0060090">
    <property type="term" value="F:molecular adaptor activity"/>
    <property type="evidence" value="ECO:0007669"/>
    <property type="project" value="EnsemblFungi"/>
</dbReference>
<dbReference type="NCBIfam" id="TIGR00592">
    <property type="entry name" value="pol2"/>
    <property type="match status" value="1"/>
</dbReference>
<dbReference type="eggNOG" id="KOG0969">
    <property type="taxonomic scope" value="Eukaryota"/>
</dbReference>
<dbReference type="HOGENOM" id="CLU_000203_2_0_1"/>
<feature type="compositionally biased region" description="Low complexity" evidence="22">
    <location>
        <begin position="15"/>
        <end position="29"/>
    </location>
</feature>
<feature type="region of interest" description="Disordered" evidence="22">
    <location>
        <begin position="1"/>
        <end position="38"/>
    </location>
</feature>
<dbReference type="Gene3D" id="3.90.1600.10">
    <property type="entry name" value="Palm domain of DNA polymerase"/>
    <property type="match status" value="1"/>
</dbReference>
<gene>
    <name evidence="27" type="primary">TBLA0B07320</name>
    <name evidence="27" type="ORF">TBLA_0B07320</name>
</gene>
<dbReference type="GeneID" id="14493781"/>
<dbReference type="InterPro" id="IPR025687">
    <property type="entry name" value="Znf-C4pol"/>
</dbReference>
<dbReference type="Pfam" id="PF00136">
    <property type="entry name" value="DNA_pol_B"/>
    <property type="match status" value="1"/>
</dbReference>
<keyword evidence="7 21" id="KW-0235">DNA replication</keyword>
<dbReference type="SUPFAM" id="SSF53098">
    <property type="entry name" value="Ribonuclease H-like"/>
    <property type="match status" value="1"/>
</dbReference>
<evidence type="ECO:0000313" key="28">
    <source>
        <dbReference type="Proteomes" id="UP000002866"/>
    </source>
</evidence>
<evidence type="ECO:0000256" key="5">
    <source>
        <dbReference type="ARBA" id="ARBA00022679"/>
    </source>
</evidence>
<dbReference type="InParanoid" id="I2GZJ8"/>
<dbReference type="GO" id="GO:0003677">
    <property type="term" value="F:DNA binding"/>
    <property type="evidence" value="ECO:0007669"/>
    <property type="project" value="UniProtKB-KW"/>
</dbReference>
<keyword evidence="11" id="KW-0378">Hydrolase</keyword>
<evidence type="ECO:0000256" key="2">
    <source>
        <dbReference type="ARBA" id="ARBA00004123"/>
    </source>
</evidence>
<evidence type="ECO:0000256" key="21">
    <source>
        <dbReference type="RuleBase" id="RU000442"/>
    </source>
</evidence>
<comment type="function">
    <text evidence="20">Catalytic component of DNA polymerase delta (DNA polymerase III) which participates in chromosomal DNA replication. Required during synthesis of the lagging DNA strands at the replication fork, binds at/or near replication origins and moves along DNA with the replication fork. Participates in leading strand synthesis during replication initiation and termination. Has 3'-5' proofreading exonuclease activity that corrects errors arising during DNA replication.</text>
</comment>
<dbReference type="GO" id="GO:1903459">
    <property type="term" value="P:mitotic DNA replication lagging strand elongation"/>
    <property type="evidence" value="ECO:0007669"/>
    <property type="project" value="EnsemblFungi"/>
</dbReference>
<dbReference type="GO" id="GO:0043625">
    <property type="term" value="C:delta DNA polymerase complex"/>
    <property type="evidence" value="ECO:0007669"/>
    <property type="project" value="EnsemblFungi"/>
</dbReference>
<comment type="similarity">
    <text evidence="3 21">Belongs to the DNA polymerase type-B family.</text>
</comment>
<accession>I2GZJ8</accession>
<dbReference type="Proteomes" id="UP000002866">
    <property type="component" value="Chromosome 2"/>
</dbReference>
<keyword evidence="5 21" id="KW-0808">Transferase</keyword>
<dbReference type="InterPro" id="IPR042087">
    <property type="entry name" value="DNA_pol_B_thumb"/>
</dbReference>
<keyword evidence="6 21" id="KW-0548">Nucleotidyltransferase</keyword>
<evidence type="ECO:0000256" key="8">
    <source>
        <dbReference type="ARBA" id="ARBA00022722"/>
    </source>
</evidence>
<evidence type="ECO:0000256" key="19">
    <source>
        <dbReference type="ARBA" id="ARBA00049244"/>
    </source>
</evidence>
<name>I2GZJ8_HENB6</name>
<evidence type="ECO:0000256" key="14">
    <source>
        <dbReference type="ARBA" id="ARBA00022932"/>
    </source>
</evidence>
<dbReference type="CDD" id="cd05533">
    <property type="entry name" value="POLBc_delta"/>
    <property type="match status" value="1"/>
</dbReference>
<keyword evidence="18 21" id="KW-0539">Nucleus</keyword>
<keyword evidence="15 21" id="KW-0408">Iron</keyword>
<dbReference type="InterPro" id="IPR006172">
    <property type="entry name" value="DNA-dir_DNA_pol_B"/>
</dbReference>
<dbReference type="GO" id="GO:0008296">
    <property type="term" value="F:3'-5'-DNA exonuclease activity"/>
    <property type="evidence" value="ECO:0007669"/>
    <property type="project" value="EnsemblFungi"/>
</dbReference>
<dbReference type="GO" id="GO:0006278">
    <property type="term" value="P:RNA-templated DNA biosynthetic process"/>
    <property type="evidence" value="ECO:0007669"/>
    <property type="project" value="EnsemblFungi"/>
</dbReference>
<dbReference type="FunFam" id="2.40.50.730:FF:000004">
    <property type="entry name" value="DNA polymerase"/>
    <property type="match status" value="1"/>
</dbReference>
<feature type="domain" description="C4-type zinc-finger of DNA polymerase delta" evidence="25">
    <location>
        <begin position="1016"/>
        <end position="1087"/>
    </location>
</feature>
<evidence type="ECO:0000256" key="18">
    <source>
        <dbReference type="ARBA" id="ARBA00023242"/>
    </source>
</evidence>
<dbReference type="FunFam" id="1.10.287.690:FF:000001">
    <property type="entry name" value="DNA polymerase"/>
    <property type="match status" value="1"/>
</dbReference>
<dbReference type="Pfam" id="PF14260">
    <property type="entry name" value="zf-C4pol"/>
    <property type="match status" value="1"/>
</dbReference>
<dbReference type="Gene3D" id="3.30.420.10">
    <property type="entry name" value="Ribonuclease H-like superfamily/Ribonuclease H"/>
    <property type="match status" value="1"/>
</dbReference>
<dbReference type="InterPro" id="IPR056435">
    <property type="entry name" value="DPOD/Z_N"/>
</dbReference>
<dbReference type="SMART" id="SM00486">
    <property type="entry name" value="POLBc"/>
    <property type="match status" value="1"/>
</dbReference>
<dbReference type="AlphaFoldDB" id="I2GZJ8"/>
<evidence type="ECO:0000259" key="24">
    <source>
        <dbReference type="Pfam" id="PF03104"/>
    </source>
</evidence>
<feature type="domain" description="DNA-directed DNA polymerase family B multifunctional" evidence="23">
    <location>
        <begin position="553"/>
        <end position="980"/>
    </location>
</feature>
<proteinExistence type="inferred from homology"/>
<keyword evidence="9 21" id="KW-0479">Metal-binding</keyword>
<sequence length="1104" mass="125651">MSSLKRLNEMDKDTPTTNDDPANNENNSNKKIKLQNDNIEIIPTQNFAKFKQKGFKPINSKSQSSKDSKDLAQSATIFEDELSQMEHDSADAISEHSLKQIYCRKQIPTDFDPMTSDISFQQIESEQSILPHISDNGTSSVVRFFGVTENGNSILCNVTGFKHYLYVPIPIKNGQFAEDPDELTNFKNHVHQQIPNCISHIEIVKKQSIWGYSGDSKSKFWKVYLNEPNQINKLRTGFERGYFSYNGWFSNGTTTYDNIAYNLRLMIDCGIVGMSWITLPKTKYNLIQENMKVSTCQLEVTINYKDLIAHPAEGEWSHTAPLRILSFDIECAGRVGIFPEPEYDSVIQIANIVSVVGAKKPFIRNVFTLDTCAPITGSHVFDHKTEAEMLQHWKDFIIEVDPDVMIGYNIQNFDFPYLIDRAKALKIEDFPYFSRISNSKQVVKEAVFSSKATGTRESKNTNIDGRLQFDLFQFIQREYKLRSYTLNAVSANFLNEQKEDVHHSIITDLQLGDSETRRRLAVYCLKDAYLPLRLLDKLMGLVNYTEMARVTGVPFSYLLTRGQQIKVISQLFRKCLEIDTIIPNITSKGSDEQYEGATVIEPIRGYYDIPIATLDFNSLYPSIMMAHNLCYTTLCNKQIVNSLNLKLDEDYIITPNGDYFVTEKRRHGILPIILNDLISARKKAKNDLKKEKDPFKRDVLNGRQLALKISANSVYGFTGATVGKLPCLAISSSVTSFGRKMILETKNAVQDKYSVKNGYEHDAVVVYGDTDSVMVKFGTSDLKESMRLGTEAAAWVSTLFKHPINLEFEKVYFPYLLINKKRYAGLYWTNPDKFDKLDQKGLASVRRDSCPLVSIVMNRVLKTILIDRNVDGALEYVKDVIDDLLHNRADISKLIISKTLAPQYTNPQPHAVLAARIKKRDGNGPNVGDRVDYVVTSGNDKLYNRAEDPLYALEHNIQIDSKYYLTNQLQNPLTSIIEPIIGERQANAMFLVKSIKINTGNMKTGLMGFIKKVEACKNCKTSLKKGEGPLCSNCLGKSSELYVKALYDVRDLQEKYSRVWTECQRCAGTLHNEVLCSNKNCDIFYMRVKVKKELQEKMDELSKW</sequence>
<dbReference type="RefSeq" id="XP_004179069.1">
    <property type="nucleotide sequence ID" value="XM_004179021.1"/>
</dbReference>
<dbReference type="OrthoDB" id="2414538at2759"/>
<keyword evidence="13" id="KW-0269">Exonuclease</keyword>
<dbReference type="CDD" id="cd05777">
    <property type="entry name" value="DNA_polB_delta_exo"/>
    <property type="match status" value="1"/>
</dbReference>
<keyword evidence="12 21" id="KW-0862">Zinc</keyword>
<evidence type="ECO:0000256" key="20">
    <source>
        <dbReference type="ARBA" id="ARBA00055225"/>
    </source>
</evidence>
<reference evidence="27 28" key="1">
    <citation type="journal article" date="2011" name="Proc. Natl. Acad. Sci. U.S.A.">
        <title>Evolutionary erosion of yeast sex chromosomes by mating-type switching accidents.</title>
        <authorList>
            <person name="Gordon J.L."/>
            <person name="Armisen D."/>
            <person name="Proux-Wera E."/>
            <person name="Oheigeartaigh S.S."/>
            <person name="Byrne K.P."/>
            <person name="Wolfe K.H."/>
        </authorList>
    </citation>
    <scope>NUCLEOTIDE SEQUENCE [LARGE SCALE GENOMIC DNA]</scope>
    <source>
        <strain evidence="28">ATCC 34711 / CBS 6284 / DSM 70876 / NBRC 10599 / NRRL Y-10934 / UCD 77-7</strain>
    </source>
</reference>
<evidence type="ECO:0000256" key="11">
    <source>
        <dbReference type="ARBA" id="ARBA00022801"/>
    </source>
</evidence>
<dbReference type="FunCoup" id="I2GZJ8">
    <property type="interactions" value="823"/>
</dbReference>
<dbReference type="Pfam" id="PF03104">
    <property type="entry name" value="DNA_pol_B_exo1"/>
    <property type="match status" value="1"/>
</dbReference>
<organism evidence="27 28">
    <name type="scientific">Henningerozyma blattae (strain ATCC 34711 / CBS 6284 / DSM 70876 / NBRC 10599 / NRRL Y-10934 / UCD 77-7)</name>
    <name type="common">Yeast</name>
    <name type="synonym">Tetrapisispora blattae</name>
    <dbReference type="NCBI Taxonomy" id="1071380"/>
    <lineage>
        <taxon>Eukaryota</taxon>
        <taxon>Fungi</taxon>
        <taxon>Dikarya</taxon>
        <taxon>Ascomycota</taxon>
        <taxon>Saccharomycotina</taxon>
        <taxon>Saccharomycetes</taxon>
        <taxon>Saccharomycetales</taxon>
        <taxon>Saccharomycetaceae</taxon>
        <taxon>Henningerozyma</taxon>
    </lineage>
</organism>
<dbReference type="GO" id="GO:0006303">
    <property type="term" value="P:double-strand break repair via nonhomologous end joining"/>
    <property type="evidence" value="ECO:0007669"/>
    <property type="project" value="EnsemblFungi"/>
</dbReference>
<dbReference type="Gene3D" id="1.10.287.690">
    <property type="entry name" value="Helix hairpin bin"/>
    <property type="match status" value="1"/>
</dbReference>
<keyword evidence="28" id="KW-1185">Reference proteome</keyword>
<keyword evidence="10 21" id="KW-0863">Zinc-finger</keyword>
<dbReference type="InterPro" id="IPR017964">
    <property type="entry name" value="DNA-dir_DNA_pol_B_CS"/>
</dbReference>
<keyword evidence="4 21" id="KW-0004">4Fe-4S</keyword>
<dbReference type="GO" id="GO:0006287">
    <property type="term" value="P:base-excision repair, gap-filling"/>
    <property type="evidence" value="ECO:0007669"/>
    <property type="project" value="TreeGrafter"/>
</dbReference>
<evidence type="ECO:0000256" key="7">
    <source>
        <dbReference type="ARBA" id="ARBA00022705"/>
    </source>
</evidence>
<keyword evidence="8" id="KW-0540">Nuclease</keyword>
<keyword evidence="14 21" id="KW-0239">DNA-directed DNA polymerase</keyword>
<dbReference type="InterPro" id="IPR043502">
    <property type="entry name" value="DNA/RNA_pol_sf"/>
</dbReference>
<dbReference type="PANTHER" id="PTHR10322">
    <property type="entry name" value="DNA POLYMERASE CATALYTIC SUBUNIT"/>
    <property type="match status" value="1"/>
</dbReference>
<evidence type="ECO:0000259" key="26">
    <source>
        <dbReference type="Pfam" id="PF24055"/>
    </source>
</evidence>
<evidence type="ECO:0000256" key="3">
    <source>
        <dbReference type="ARBA" id="ARBA00005755"/>
    </source>
</evidence>
<dbReference type="GO" id="GO:0140445">
    <property type="term" value="C:chromosome, telomeric repeat region"/>
    <property type="evidence" value="ECO:0007669"/>
    <property type="project" value="EnsemblFungi"/>
</dbReference>
<feature type="domain" description="DNA-directed DNA polymerase family B exonuclease" evidence="24">
    <location>
        <begin position="255"/>
        <end position="489"/>
    </location>
</feature>
<comment type="subcellular location">
    <subcellularLocation>
        <location evidence="2 21">Nucleus</location>
    </subcellularLocation>
</comment>
<evidence type="ECO:0000256" key="6">
    <source>
        <dbReference type="ARBA" id="ARBA00022695"/>
    </source>
</evidence>
<dbReference type="GO" id="GO:0003887">
    <property type="term" value="F:DNA-directed DNA polymerase activity"/>
    <property type="evidence" value="ECO:0007669"/>
    <property type="project" value="UniProtKB-KW"/>
</dbReference>
<evidence type="ECO:0000313" key="27">
    <source>
        <dbReference type="EMBL" id="CCH59550.1"/>
    </source>
</evidence>
<dbReference type="GO" id="GO:0000166">
    <property type="term" value="F:nucleotide binding"/>
    <property type="evidence" value="ECO:0007669"/>
    <property type="project" value="InterPro"/>
</dbReference>
<evidence type="ECO:0000256" key="1">
    <source>
        <dbReference type="ARBA" id="ARBA00001966"/>
    </source>
</evidence>
<comment type="cofactor">
    <cofactor evidence="1 21">
        <name>[4Fe-4S] cluster</name>
        <dbReference type="ChEBI" id="CHEBI:49883"/>
    </cofactor>
</comment>
<dbReference type="EMBL" id="HE806317">
    <property type="protein sequence ID" value="CCH59550.1"/>
    <property type="molecule type" value="Genomic_DNA"/>
</dbReference>
<dbReference type="Gene3D" id="1.10.132.60">
    <property type="entry name" value="DNA polymerase family B, C-terminal domain"/>
    <property type="match status" value="1"/>
</dbReference>
<evidence type="ECO:0000256" key="13">
    <source>
        <dbReference type="ARBA" id="ARBA00022839"/>
    </source>
</evidence>
<dbReference type="GO" id="GO:1904161">
    <property type="term" value="P:DNA synthesis involved in UV-damage excision repair"/>
    <property type="evidence" value="ECO:0007669"/>
    <property type="project" value="EnsemblFungi"/>
</dbReference>
<protein>
    <recommendedName>
        <fullName evidence="21">DNA polymerase</fullName>
        <ecNumber evidence="21">2.7.7.7</ecNumber>
    </recommendedName>
</protein>
<feature type="compositionally biased region" description="Basic and acidic residues" evidence="22">
    <location>
        <begin position="1"/>
        <end position="14"/>
    </location>
</feature>
<dbReference type="EC" id="2.7.7.7" evidence="21"/>
<dbReference type="FunFam" id="3.30.420.10:FF:000004">
    <property type="entry name" value="DNA polymerase"/>
    <property type="match status" value="1"/>
</dbReference>
<evidence type="ECO:0000256" key="16">
    <source>
        <dbReference type="ARBA" id="ARBA00023014"/>
    </source>
</evidence>
<keyword evidence="16 21" id="KW-0411">Iron-sulfur</keyword>
<dbReference type="Pfam" id="PF24055">
    <property type="entry name" value="POL3_N"/>
    <property type="match status" value="1"/>
</dbReference>
<evidence type="ECO:0000259" key="25">
    <source>
        <dbReference type="Pfam" id="PF14260"/>
    </source>
</evidence>
<evidence type="ECO:0000256" key="10">
    <source>
        <dbReference type="ARBA" id="ARBA00022771"/>
    </source>
</evidence>
<dbReference type="GO" id="GO:0045004">
    <property type="term" value="P:DNA replication proofreading"/>
    <property type="evidence" value="ECO:0007669"/>
    <property type="project" value="EnsemblFungi"/>
</dbReference>
<dbReference type="KEGG" id="tbl:TBLA_0B07320"/>
<dbReference type="InterPro" id="IPR006133">
    <property type="entry name" value="DNA-dir_DNA_pol_B_exonuc"/>
</dbReference>
<comment type="catalytic activity">
    <reaction evidence="19 21">
        <text>DNA(n) + a 2'-deoxyribonucleoside 5'-triphosphate = DNA(n+1) + diphosphate</text>
        <dbReference type="Rhea" id="RHEA:22508"/>
        <dbReference type="Rhea" id="RHEA-COMP:17339"/>
        <dbReference type="Rhea" id="RHEA-COMP:17340"/>
        <dbReference type="ChEBI" id="CHEBI:33019"/>
        <dbReference type="ChEBI" id="CHEBI:61560"/>
        <dbReference type="ChEBI" id="CHEBI:173112"/>
        <dbReference type="EC" id="2.7.7.7"/>
    </reaction>
</comment>
<dbReference type="InterPro" id="IPR006134">
    <property type="entry name" value="DNA-dir_DNA_pol_B_multi_dom"/>
</dbReference>
<dbReference type="PRINTS" id="PR00106">
    <property type="entry name" value="DNAPOLB"/>
</dbReference>
<dbReference type="GO" id="GO:0006297">
    <property type="term" value="P:nucleotide-excision repair, DNA gap filling"/>
    <property type="evidence" value="ECO:0007669"/>
    <property type="project" value="TreeGrafter"/>
</dbReference>
<evidence type="ECO:0000256" key="17">
    <source>
        <dbReference type="ARBA" id="ARBA00023125"/>
    </source>
</evidence>
<keyword evidence="17 21" id="KW-0238">DNA-binding</keyword>
<dbReference type="OMA" id="CNNCRPR"/>
<dbReference type="InterPro" id="IPR050240">
    <property type="entry name" value="DNA_pol_type-B"/>
</dbReference>
<dbReference type="GO" id="GO:0008270">
    <property type="term" value="F:zinc ion binding"/>
    <property type="evidence" value="ECO:0007669"/>
    <property type="project" value="UniProtKB-KW"/>
</dbReference>
<evidence type="ECO:0000256" key="22">
    <source>
        <dbReference type="SAM" id="MobiDB-lite"/>
    </source>
</evidence>
<dbReference type="PROSITE" id="PS00116">
    <property type="entry name" value="DNA_POLYMERASE_B"/>
    <property type="match status" value="1"/>
</dbReference>
<evidence type="ECO:0000259" key="23">
    <source>
        <dbReference type="Pfam" id="PF00136"/>
    </source>
</evidence>
<dbReference type="Gene3D" id="2.40.50.730">
    <property type="match status" value="2"/>
</dbReference>